<keyword evidence="2" id="KW-0732">Signal</keyword>
<comment type="similarity">
    <text evidence="1">Belongs to the bacterial solute-binding protein 3 family.</text>
</comment>
<dbReference type="SUPFAM" id="SSF53850">
    <property type="entry name" value="Periplasmic binding protein-like II"/>
    <property type="match status" value="1"/>
</dbReference>
<feature type="signal peptide" evidence="2">
    <location>
        <begin position="1"/>
        <end position="24"/>
    </location>
</feature>
<name>A0ABQ6HGQ5_9GAMM</name>
<accession>A0ABQ6HGQ5</accession>
<dbReference type="RefSeq" id="WP_284301198.1">
    <property type="nucleotide sequence ID" value="NZ_BSSV01000010.1"/>
</dbReference>
<dbReference type="PANTHER" id="PTHR35936:SF17">
    <property type="entry name" value="ARGININE-BINDING EXTRACELLULAR PROTEIN ARTP"/>
    <property type="match status" value="1"/>
</dbReference>
<dbReference type="Proteomes" id="UP001157134">
    <property type="component" value="Unassembled WGS sequence"/>
</dbReference>
<dbReference type="Gene3D" id="3.40.190.10">
    <property type="entry name" value="Periplasmic binding protein-like II"/>
    <property type="match status" value="2"/>
</dbReference>
<evidence type="ECO:0000256" key="1">
    <source>
        <dbReference type="ARBA" id="ARBA00010333"/>
    </source>
</evidence>
<keyword evidence="4" id="KW-1185">Reference proteome</keyword>
<dbReference type="EMBL" id="BSSV01000010">
    <property type="protein sequence ID" value="GLX87278.1"/>
    <property type="molecule type" value="Genomic_DNA"/>
</dbReference>
<evidence type="ECO:0000256" key="2">
    <source>
        <dbReference type="SAM" id="SignalP"/>
    </source>
</evidence>
<gene>
    <name evidence="3" type="ORF">tloyanaT_35310</name>
</gene>
<protein>
    <submittedName>
        <fullName evidence="3">ABC transporter substrate-binding protein</fullName>
    </submittedName>
</protein>
<evidence type="ECO:0000313" key="3">
    <source>
        <dbReference type="EMBL" id="GLX87278.1"/>
    </source>
</evidence>
<sequence length="246" mass="28124">MKPFFSITLAILCSALLVTPVSYCADYNFASIELLIEQEVGRRVLPKIYENIGIEIAIEPLPAPRAQHKAFSGEKAGEIMRIWTYGDENTNTVRVPTPYYYLETMPFILRGRDVVIEGKADLAKYHLSKVRGVKHTDNITRGLKGVYEVNNTKRMFTLLRNGRVDAVLTNAFDGQLLIAKFGYDNIIPTGKVLARLDLYHYIHKDHQHLVPLVDKEIRRLKQNGELAKLIDEAERFVIRRALRTAR</sequence>
<organism evidence="3 4">
    <name type="scientific">Thalassotalea loyana</name>
    <dbReference type="NCBI Taxonomy" id="280483"/>
    <lineage>
        <taxon>Bacteria</taxon>
        <taxon>Pseudomonadati</taxon>
        <taxon>Pseudomonadota</taxon>
        <taxon>Gammaproteobacteria</taxon>
        <taxon>Alteromonadales</taxon>
        <taxon>Colwelliaceae</taxon>
        <taxon>Thalassotalea</taxon>
    </lineage>
</organism>
<proteinExistence type="inferred from homology"/>
<comment type="caution">
    <text evidence="3">The sequence shown here is derived from an EMBL/GenBank/DDBJ whole genome shotgun (WGS) entry which is preliminary data.</text>
</comment>
<dbReference type="PANTHER" id="PTHR35936">
    <property type="entry name" value="MEMBRANE-BOUND LYTIC MUREIN TRANSGLYCOSYLASE F"/>
    <property type="match status" value="1"/>
</dbReference>
<feature type="chain" id="PRO_5046498031" evidence="2">
    <location>
        <begin position="25"/>
        <end position="246"/>
    </location>
</feature>
<reference evidence="3 4" key="1">
    <citation type="submission" date="2023-03" db="EMBL/GenBank/DDBJ databases">
        <title>Thalassotalea loyana LMG 22536T draft genome sequence.</title>
        <authorList>
            <person name="Sawabe T."/>
        </authorList>
    </citation>
    <scope>NUCLEOTIDE SEQUENCE [LARGE SCALE GENOMIC DNA]</scope>
    <source>
        <strain evidence="3 4">LMG 22536</strain>
    </source>
</reference>
<evidence type="ECO:0000313" key="4">
    <source>
        <dbReference type="Proteomes" id="UP001157134"/>
    </source>
</evidence>